<proteinExistence type="predicted"/>
<evidence type="ECO:0000313" key="5">
    <source>
        <dbReference type="Proteomes" id="UP000215158"/>
    </source>
</evidence>
<dbReference type="EMBL" id="CP022989">
    <property type="protein sequence ID" value="ASV96745.1"/>
    <property type="molecule type" value="Genomic_DNA"/>
</dbReference>
<keyword evidence="2" id="KW-0012">Acyltransferase</keyword>
<accession>A0A248VCF9</accession>
<evidence type="ECO:0000256" key="1">
    <source>
        <dbReference type="ARBA" id="ARBA00022679"/>
    </source>
</evidence>
<dbReference type="OrthoDB" id="5197788at2"/>
<dbReference type="InterPro" id="IPR050832">
    <property type="entry name" value="Bact_Acetyltransf"/>
</dbReference>
<dbReference type="AlphaFoldDB" id="A0A248VCF9"/>
<evidence type="ECO:0000313" key="4">
    <source>
        <dbReference type="EMBL" id="ASV96745.1"/>
    </source>
</evidence>
<keyword evidence="1 4" id="KW-0808">Transferase</keyword>
<sequence>MMIRAARNEDLDAIKVLLAENGLPASDVTPDLLRSFAVAENAAGSVVGSVGLERFGTDALLRSLAVAKLARNCRLGGDLVAHAEDLARASGVGELWLLTTTAADFFPRVAYARVDRGTAPAELQGSTQFSQLCPASAVCFKKAL</sequence>
<dbReference type="GO" id="GO:0016747">
    <property type="term" value="F:acyltransferase activity, transferring groups other than amino-acyl groups"/>
    <property type="evidence" value="ECO:0007669"/>
    <property type="project" value="InterPro"/>
</dbReference>
<dbReference type="InterPro" id="IPR000182">
    <property type="entry name" value="GNAT_dom"/>
</dbReference>
<organism evidence="4 5">
    <name type="scientific">Paraburkholderia aromaticivorans</name>
    <dbReference type="NCBI Taxonomy" id="2026199"/>
    <lineage>
        <taxon>Bacteria</taxon>
        <taxon>Pseudomonadati</taxon>
        <taxon>Pseudomonadota</taxon>
        <taxon>Betaproteobacteria</taxon>
        <taxon>Burkholderiales</taxon>
        <taxon>Burkholderiaceae</taxon>
        <taxon>Paraburkholderia</taxon>
    </lineage>
</organism>
<dbReference type="KEGG" id="parb:CJU94_00260"/>
<dbReference type="PANTHER" id="PTHR43877">
    <property type="entry name" value="AMINOALKYLPHOSPHONATE N-ACETYLTRANSFERASE-RELATED-RELATED"/>
    <property type="match status" value="1"/>
</dbReference>
<gene>
    <name evidence="4" type="ORF">CJU94_00260</name>
</gene>
<dbReference type="PROSITE" id="PS51186">
    <property type="entry name" value="GNAT"/>
    <property type="match status" value="1"/>
</dbReference>
<reference evidence="4 5" key="1">
    <citation type="submission" date="2017-08" db="EMBL/GenBank/DDBJ databases">
        <title>Identification and genetic characteristics of simultaneous BTEX- and naphthalene-degrading Paraburkholderia sp. BN5 isolated from petroleum-contaminated soil.</title>
        <authorList>
            <person name="Lee Y."/>
            <person name="Jeon C.O."/>
        </authorList>
    </citation>
    <scope>NUCLEOTIDE SEQUENCE [LARGE SCALE GENOMIC DNA]</scope>
    <source>
        <strain evidence="4 5">BN5</strain>
    </source>
</reference>
<dbReference type="Proteomes" id="UP000215158">
    <property type="component" value="Chromosome 1"/>
</dbReference>
<evidence type="ECO:0000259" key="3">
    <source>
        <dbReference type="PROSITE" id="PS51186"/>
    </source>
</evidence>
<dbReference type="SUPFAM" id="SSF55729">
    <property type="entry name" value="Acyl-CoA N-acyltransferases (Nat)"/>
    <property type="match status" value="1"/>
</dbReference>
<dbReference type="Pfam" id="PF13508">
    <property type="entry name" value="Acetyltransf_7"/>
    <property type="match status" value="1"/>
</dbReference>
<dbReference type="NCBIfam" id="NF040501">
    <property type="entry name" value="resist_ArsN2"/>
    <property type="match status" value="1"/>
</dbReference>
<keyword evidence="5" id="KW-1185">Reference proteome</keyword>
<feature type="domain" description="N-acetyltransferase" evidence="3">
    <location>
        <begin position="1"/>
        <end position="144"/>
    </location>
</feature>
<dbReference type="InterPro" id="IPR016181">
    <property type="entry name" value="Acyl_CoA_acyltransferase"/>
</dbReference>
<name>A0A248VCF9_9BURK</name>
<protein>
    <submittedName>
        <fullName evidence="4">GNAT family N-acetyltransferase</fullName>
    </submittedName>
</protein>
<dbReference type="Gene3D" id="3.40.630.30">
    <property type="match status" value="1"/>
</dbReference>
<dbReference type="RefSeq" id="WP_095417052.1">
    <property type="nucleotide sequence ID" value="NZ_CP022989.1"/>
</dbReference>
<evidence type="ECO:0000256" key="2">
    <source>
        <dbReference type="ARBA" id="ARBA00023315"/>
    </source>
</evidence>
<dbReference type="CDD" id="cd04301">
    <property type="entry name" value="NAT_SF"/>
    <property type="match status" value="1"/>
</dbReference>